<name>A0A9J6H064_HAELO</name>
<evidence type="ECO:0000256" key="1">
    <source>
        <dbReference type="ARBA" id="ARBA00023180"/>
    </source>
</evidence>
<protein>
    <recommendedName>
        <fullName evidence="2">Carboxylesterase type B domain-containing protein</fullName>
    </recommendedName>
</protein>
<comment type="caution">
    <text evidence="3">The sequence shown here is derived from an EMBL/GenBank/DDBJ whole genome shotgun (WGS) entry which is preliminary data.</text>
</comment>
<dbReference type="SUPFAM" id="SSF53474">
    <property type="entry name" value="alpha/beta-Hydrolases"/>
    <property type="match status" value="1"/>
</dbReference>
<feature type="domain" description="Carboxylesterase type B" evidence="2">
    <location>
        <begin position="21"/>
        <end position="113"/>
    </location>
</feature>
<dbReference type="Proteomes" id="UP000821853">
    <property type="component" value="Chromosome 9"/>
</dbReference>
<dbReference type="InterPro" id="IPR002018">
    <property type="entry name" value="CarbesteraseB"/>
</dbReference>
<keyword evidence="4" id="KW-1185">Reference proteome</keyword>
<dbReference type="Pfam" id="PF00135">
    <property type="entry name" value="COesterase"/>
    <property type="match status" value="1"/>
</dbReference>
<evidence type="ECO:0000313" key="3">
    <source>
        <dbReference type="EMBL" id="KAH9381133.1"/>
    </source>
</evidence>
<dbReference type="Gene3D" id="3.40.50.1820">
    <property type="entry name" value="alpha/beta hydrolase"/>
    <property type="match status" value="1"/>
</dbReference>
<evidence type="ECO:0000259" key="2">
    <source>
        <dbReference type="Pfam" id="PF00135"/>
    </source>
</evidence>
<reference evidence="3 4" key="1">
    <citation type="journal article" date="2020" name="Cell">
        <title>Large-Scale Comparative Analyses of Tick Genomes Elucidate Their Genetic Diversity and Vector Capacities.</title>
        <authorList>
            <consortium name="Tick Genome and Microbiome Consortium (TIGMIC)"/>
            <person name="Jia N."/>
            <person name="Wang J."/>
            <person name="Shi W."/>
            <person name="Du L."/>
            <person name="Sun Y."/>
            <person name="Zhan W."/>
            <person name="Jiang J.F."/>
            <person name="Wang Q."/>
            <person name="Zhang B."/>
            <person name="Ji P."/>
            <person name="Bell-Sakyi L."/>
            <person name="Cui X.M."/>
            <person name="Yuan T.T."/>
            <person name="Jiang B.G."/>
            <person name="Yang W.F."/>
            <person name="Lam T.T."/>
            <person name="Chang Q.C."/>
            <person name="Ding S.J."/>
            <person name="Wang X.J."/>
            <person name="Zhu J.G."/>
            <person name="Ruan X.D."/>
            <person name="Zhao L."/>
            <person name="Wei J.T."/>
            <person name="Ye R.Z."/>
            <person name="Que T.C."/>
            <person name="Du C.H."/>
            <person name="Zhou Y.H."/>
            <person name="Cheng J.X."/>
            <person name="Dai P.F."/>
            <person name="Guo W.B."/>
            <person name="Han X.H."/>
            <person name="Huang E.J."/>
            <person name="Li L.F."/>
            <person name="Wei W."/>
            <person name="Gao Y.C."/>
            <person name="Liu J.Z."/>
            <person name="Shao H.Z."/>
            <person name="Wang X."/>
            <person name="Wang C.C."/>
            <person name="Yang T.C."/>
            <person name="Huo Q.B."/>
            <person name="Li W."/>
            <person name="Chen H.Y."/>
            <person name="Chen S.E."/>
            <person name="Zhou L.G."/>
            <person name="Ni X.B."/>
            <person name="Tian J.H."/>
            <person name="Sheng Y."/>
            <person name="Liu T."/>
            <person name="Pan Y.S."/>
            <person name="Xia L.Y."/>
            <person name="Li J."/>
            <person name="Zhao F."/>
            <person name="Cao W.C."/>
        </authorList>
    </citation>
    <scope>NUCLEOTIDE SEQUENCE [LARGE SCALE GENOMIC DNA]</scope>
    <source>
        <strain evidence="3">HaeL-2018</strain>
    </source>
</reference>
<dbReference type="AlphaFoldDB" id="A0A9J6H064"/>
<dbReference type="VEuPathDB" id="VectorBase:HLOH_054465"/>
<accession>A0A9J6H064</accession>
<keyword evidence="1" id="KW-0325">Glycoprotein</keyword>
<evidence type="ECO:0000313" key="4">
    <source>
        <dbReference type="Proteomes" id="UP000821853"/>
    </source>
</evidence>
<proteinExistence type="predicted"/>
<sequence length="171" mass="19913">MSASIHVGFRQRYRHLGNIGKWRPYSMDILVDMLMVCPQRYFVDDLLHSKGSGNRVYRYLLSGEEIGIRVPSTKQLEFLFGKHLTRPGEEAAQKLSRRMIQLWTDFAKNRQLPEIEKEVYDNYSFTLSDVTDGTSRIDKSGRLDIRKEYCDFLKPHYMGSRTAALLSKVDV</sequence>
<dbReference type="InterPro" id="IPR029058">
    <property type="entry name" value="AB_hydrolase_fold"/>
</dbReference>
<gene>
    <name evidence="3" type="ORF">HPB48_020790</name>
</gene>
<dbReference type="OMA" id="MRPASEQ"/>
<dbReference type="EMBL" id="JABSTR010000011">
    <property type="protein sequence ID" value="KAH9381133.1"/>
    <property type="molecule type" value="Genomic_DNA"/>
</dbReference>
<organism evidence="3 4">
    <name type="scientific">Haemaphysalis longicornis</name>
    <name type="common">Bush tick</name>
    <dbReference type="NCBI Taxonomy" id="44386"/>
    <lineage>
        <taxon>Eukaryota</taxon>
        <taxon>Metazoa</taxon>
        <taxon>Ecdysozoa</taxon>
        <taxon>Arthropoda</taxon>
        <taxon>Chelicerata</taxon>
        <taxon>Arachnida</taxon>
        <taxon>Acari</taxon>
        <taxon>Parasitiformes</taxon>
        <taxon>Ixodida</taxon>
        <taxon>Ixodoidea</taxon>
        <taxon>Ixodidae</taxon>
        <taxon>Haemaphysalinae</taxon>
        <taxon>Haemaphysalis</taxon>
    </lineage>
</organism>